<evidence type="ECO:0000313" key="1">
    <source>
        <dbReference type="EMBL" id="GJE55199.1"/>
    </source>
</evidence>
<reference evidence="1" key="1">
    <citation type="journal article" date="2021" name="Front. Microbiol.">
        <title>Comprehensive Comparative Genomics and Phenotyping of Methylobacterium Species.</title>
        <authorList>
            <person name="Alessa O."/>
            <person name="Ogura Y."/>
            <person name="Fujitani Y."/>
            <person name="Takami H."/>
            <person name="Hayashi T."/>
            <person name="Sahin N."/>
            <person name="Tani A."/>
        </authorList>
    </citation>
    <scope>NUCLEOTIDE SEQUENCE</scope>
    <source>
        <strain evidence="1">DSM 23674</strain>
    </source>
</reference>
<accession>A0ABQ4TIJ3</accession>
<proteinExistence type="predicted"/>
<keyword evidence="2" id="KW-1185">Reference proteome</keyword>
<protein>
    <recommendedName>
        <fullName evidence="3">Transposase</fullName>
    </recommendedName>
</protein>
<comment type="caution">
    <text evidence="1">The sequence shown here is derived from an EMBL/GenBank/DDBJ whole genome shotgun (WGS) entry which is preliminary data.</text>
</comment>
<dbReference type="EMBL" id="BPRA01000007">
    <property type="protein sequence ID" value="GJE55199.1"/>
    <property type="molecule type" value="Genomic_DNA"/>
</dbReference>
<organism evidence="1 2">
    <name type="scientific">Methylobacterium thuringiense</name>
    <dbReference type="NCBI Taxonomy" id="1003091"/>
    <lineage>
        <taxon>Bacteria</taxon>
        <taxon>Pseudomonadati</taxon>
        <taxon>Pseudomonadota</taxon>
        <taxon>Alphaproteobacteria</taxon>
        <taxon>Hyphomicrobiales</taxon>
        <taxon>Methylobacteriaceae</taxon>
        <taxon>Methylobacterium</taxon>
    </lineage>
</organism>
<gene>
    <name evidence="1" type="ORF">EKPJFOCH_1688</name>
</gene>
<evidence type="ECO:0000313" key="2">
    <source>
        <dbReference type="Proteomes" id="UP001055101"/>
    </source>
</evidence>
<evidence type="ECO:0008006" key="3">
    <source>
        <dbReference type="Google" id="ProtNLM"/>
    </source>
</evidence>
<sequence>MEPRLPGSGERAVLVWLKEGLEPRSGLFESKPERGDLGPVCWLRFDLALLFAMHDPRTDERVPWIKTGGRVIRPSALRAMFMADEGRLG</sequence>
<reference evidence="1" key="2">
    <citation type="submission" date="2021-08" db="EMBL/GenBank/DDBJ databases">
        <authorList>
            <person name="Tani A."/>
            <person name="Ola A."/>
            <person name="Ogura Y."/>
            <person name="Katsura K."/>
            <person name="Hayashi T."/>
        </authorList>
    </citation>
    <scope>NUCLEOTIDE SEQUENCE</scope>
    <source>
        <strain evidence="1">DSM 23674</strain>
    </source>
</reference>
<dbReference type="Proteomes" id="UP001055101">
    <property type="component" value="Unassembled WGS sequence"/>
</dbReference>
<name>A0ABQ4TIJ3_9HYPH</name>